<evidence type="ECO:0000313" key="1">
    <source>
        <dbReference type="EMBL" id="GKU95810.1"/>
    </source>
</evidence>
<gene>
    <name evidence="1" type="ORF">SLEP1_g9125</name>
</gene>
<accession>A0AAV5I9U6</accession>
<comment type="caution">
    <text evidence="1">The sequence shown here is derived from an EMBL/GenBank/DDBJ whole genome shotgun (WGS) entry which is preliminary data.</text>
</comment>
<protein>
    <submittedName>
        <fullName evidence="1">Uncharacterized protein</fullName>
    </submittedName>
</protein>
<dbReference type="EMBL" id="BPVZ01000009">
    <property type="protein sequence ID" value="GKU95810.1"/>
    <property type="molecule type" value="Genomic_DNA"/>
</dbReference>
<evidence type="ECO:0000313" key="2">
    <source>
        <dbReference type="Proteomes" id="UP001054252"/>
    </source>
</evidence>
<keyword evidence="2" id="KW-1185">Reference proteome</keyword>
<sequence length="67" mass="7852">MELCHDELLYDMMDEYLKAPKLPRKQVFVMALNLKSKFLGTASRFQIYEFANYDSSFFPNSSLLSFA</sequence>
<dbReference type="Proteomes" id="UP001054252">
    <property type="component" value="Unassembled WGS sequence"/>
</dbReference>
<reference evidence="1 2" key="1">
    <citation type="journal article" date="2021" name="Commun. Biol.">
        <title>The genome of Shorea leprosula (Dipterocarpaceae) highlights the ecological relevance of drought in aseasonal tropical rainforests.</title>
        <authorList>
            <person name="Ng K.K.S."/>
            <person name="Kobayashi M.J."/>
            <person name="Fawcett J.A."/>
            <person name="Hatakeyama M."/>
            <person name="Paape T."/>
            <person name="Ng C.H."/>
            <person name="Ang C.C."/>
            <person name="Tnah L.H."/>
            <person name="Lee C.T."/>
            <person name="Nishiyama T."/>
            <person name="Sese J."/>
            <person name="O'Brien M.J."/>
            <person name="Copetti D."/>
            <person name="Mohd Noor M.I."/>
            <person name="Ong R.C."/>
            <person name="Putra M."/>
            <person name="Sireger I.Z."/>
            <person name="Indrioko S."/>
            <person name="Kosugi Y."/>
            <person name="Izuno A."/>
            <person name="Isagi Y."/>
            <person name="Lee S.L."/>
            <person name="Shimizu K.K."/>
        </authorList>
    </citation>
    <scope>NUCLEOTIDE SEQUENCE [LARGE SCALE GENOMIC DNA]</scope>
    <source>
        <strain evidence="1">214</strain>
    </source>
</reference>
<proteinExistence type="predicted"/>
<dbReference type="AlphaFoldDB" id="A0AAV5I9U6"/>
<organism evidence="1 2">
    <name type="scientific">Rubroshorea leprosula</name>
    <dbReference type="NCBI Taxonomy" id="152421"/>
    <lineage>
        <taxon>Eukaryota</taxon>
        <taxon>Viridiplantae</taxon>
        <taxon>Streptophyta</taxon>
        <taxon>Embryophyta</taxon>
        <taxon>Tracheophyta</taxon>
        <taxon>Spermatophyta</taxon>
        <taxon>Magnoliopsida</taxon>
        <taxon>eudicotyledons</taxon>
        <taxon>Gunneridae</taxon>
        <taxon>Pentapetalae</taxon>
        <taxon>rosids</taxon>
        <taxon>malvids</taxon>
        <taxon>Malvales</taxon>
        <taxon>Dipterocarpaceae</taxon>
        <taxon>Rubroshorea</taxon>
    </lineage>
</organism>
<name>A0AAV5I9U6_9ROSI</name>